<comment type="caution">
    <text evidence="2">The sequence shown here is derived from an EMBL/GenBank/DDBJ whole genome shotgun (WGS) entry which is preliminary data.</text>
</comment>
<dbReference type="AlphaFoldDB" id="A0A1R1Y2Z5"/>
<organism evidence="2 3">
    <name type="scientific">Smittium culicis</name>
    <dbReference type="NCBI Taxonomy" id="133412"/>
    <lineage>
        <taxon>Eukaryota</taxon>
        <taxon>Fungi</taxon>
        <taxon>Fungi incertae sedis</taxon>
        <taxon>Zoopagomycota</taxon>
        <taxon>Kickxellomycotina</taxon>
        <taxon>Harpellomycetes</taxon>
        <taxon>Harpellales</taxon>
        <taxon>Legeriomycetaceae</taxon>
        <taxon>Smittium</taxon>
    </lineage>
</organism>
<evidence type="ECO:0000313" key="2">
    <source>
        <dbReference type="EMBL" id="OMJ21126.1"/>
    </source>
</evidence>
<accession>A0A1R1Y2Z5</accession>
<evidence type="ECO:0000256" key="1">
    <source>
        <dbReference type="SAM" id="MobiDB-lite"/>
    </source>
</evidence>
<dbReference type="EMBL" id="LSSM01002591">
    <property type="protein sequence ID" value="OMJ21126.1"/>
    <property type="molecule type" value="Genomic_DNA"/>
</dbReference>
<protein>
    <submittedName>
        <fullName evidence="2">Uncharacterized protein</fullName>
    </submittedName>
</protein>
<feature type="region of interest" description="Disordered" evidence="1">
    <location>
        <begin position="430"/>
        <end position="452"/>
    </location>
</feature>
<reference evidence="3" key="1">
    <citation type="submission" date="2017-01" db="EMBL/GenBank/DDBJ databases">
        <authorList>
            <person name="Wang Y."/>
            <person name="White M."/>
            <person name="Kvist S."/>
            <person name="Moncalvo J.-M."/>
        </authorList>
    </citation>
    <scope>NUCLEOTIDE SEQUENCE [LARGE SCALE GENOMIC DNA]</scope>
    <source>
        <strain evidence="3">ID-206-W2</strain>
    </source>
</reference>
<proteinExistence type="predicted"/>
<name>A0A1R1Y2Z5_9FUNG</name>
<dbReference type="OrthoDB" id="338531at2759"/>
<keyword evidence="3" id="KW-1185">Reference proteome</keyword>
<evidence type="ECO:0000313" key="3">
    <source>
        <dbReference type="Proteomes" id="UP000187429"/>
    </source>
</evidence>
<sequence length="486" mass="55046">MLINIFSVHDFLGGPKSRIVLSLYSGLPNEIEWASKQLVRFSYECSEGYVVESMTPFLVQAILDLLERCRNTVINNNHKKSYVESPTTEIDESYVDDLEEYYNTIGIIGQSEDKRENLPESLVKKVVYQNGKSFWDNSCNDLYASLVTVLLNLAIINKENSAFFGKFDSLFNEIEFWINEAVGFDKIWYEVCINYIELLETMCGSADLECLGKYTRFIKPVSKLYLQSDDRCMISGTGNFLMGIIIRVSIAEQKIAAGLSKADSDVSSKLISKVINEMNIEKVISKGMEMIMSINTDDRKVATISAGLLIELLKIAEKSLKLQKAIGNETTRFDKNVIPKTLNKQLVNGVIMWYDLAEFKRECIEDEFYYAQIQGVQGKDSRIEYEDIKRLISMIFHVLVELENINSTDEEKGSESATEKSSRAELSFLGGIGMNDNSKKSQVNNNGKKKGGIRMHLGNESVELLTNIAINIPSYHSHMFLKKSVF</sequence>
<dbReference type="Proteomes" id="UP000187429">
    <property type="component" value="Unassembled WGS sequence"/>
</dbReference>
<gene>
    <name evidence="2" type="ORF">AYI69_g5955</name>
</gene>